<dbReference type="EMBL" id="OIVN01001358">
    <property type="protein sequence ID" value="SPC93059.1"/>
    <property type="molecule type" value="Genomic_DNA"/>
</dbReference>
<evidence type="ECO:0000256" key="1">
    <source>
        <dbReference type="SAM" id="MobiDB-lite"/>
    </source>
</evidence>
<accession>A0A2N9G191</accession>
<feature type="region of interest" description="Disordered" evidence="1">
    <location>
        <begin position="398"/>
        <end position="418"/>
    </location>
</feature>
<gene>
    <name evidence="4" type="ORF">FSB_LOCUS20941</name>
</gene>
<dbReference type="InterPro" id="IPR000477">
    <property type="entry name" value="RT_dom"/>
</dbReference>
<evidence type="ECO:0000313" key="4">
    <source>
        <dbReference type="EMBL" id="SPC93059.1"/>
    </source>
</evidence>
<evidence type="ECO:0008006" key="5">
    <source>
        <dbReference type="Google" id="ProtNLM"/>
    </source>
</evidence>
<dbReference type="PANTHER" id="PTHR33116:SF78">
    <property type="entry name" value="OS12G0587133 PROTEIN"/>
    <property type="match status" value="1"/>
</dbReference>
<sequence length="1159" mass="131174">MDSPWLSFKNVGRIVEMDVMVFFRKVYKYGAKWVGRCVEENIAREKEQAFVRTRGENGKTYVSRRCSNNHGRYIEITESGRGGRRGRVQHSPGVSRHTREVVVGEKQPMQGVEEVAGIHGQKTYAGVVGRGAQAKCNKEKAPKMVVVPPQPAPAASRGFISGKKLDIQNIPQNQAHARIRLPLRFFPNQNISSDNGKLGTRLIISLNEGEKRLVSRRLKEVDQPLDQTCATWVPRVNIKPTFTNGPSTQVGSSYQPHFEKGESSGLSRVGSGCMDVGPKNVEHLHSRPAELNLVEMGSPLTLEHLGSHEEIVAGTGDVRKTQSDDAKVVEGVFDGSSTELEVLEVVSLPDSDTLIIQPLAMISPLLADANTSSAEKPVGASYEGYEDEVIALLPKIESSRPQPCDPKQGRGSQSARGSNGAAWGIVMMWDRRVIEKLDEATGYYSFSCKFRNVLDQFEWSFIGVYGPNMDSERCFLWEELAGLQSWWEVPWCIGGDFNVVRFPSEKTGDSLSPLLFAIVMEALSRMMNRAVENGLLSDFKVGSRDTRWVHVSHLLFADDTLIFFDANPEHIFNLRLLFTWFEAISGLRINFNKSEMVPIGNVVNMAGLAAIMGCKTISLLMNYLGLPLGANFKSKSIWDPILEKMERKLSGWQRMYLSKGGRVTLIKRMGDEKKFHLVKWSQVCQPLKLGGLGFRNLTMFNKALLGKWLWRYGNEEDAFWRLLICSKYGNSHGGWTTTEVTRPHGVSLWKTIRKEWDNFAKYVNFEVRDGTKIKFWSDIWCGSCSLKDEYPDLFRIAQDKEALVVDYMRFQNGAVSWGEDRLCWQGSASAGFQVKAYYNALLPTAGHIIPWKSIWKTRAPPRVAFFVWAVALGCILTIDNLRKRHVIVIDWCYMCKGCGESIAHLLLHCLAASEIWNFIFSMLNICWVMPYGVVDLLSCWGHSCCNSWFEARRSPVSFTLPFDHGDDTILFFDAHPEQLLYIRMILTCFEMVTSLKVNMTKSEMVPIEERNFLWGGMGEEYKLHLMAWDRICSPIQQGGLEVRHLVPFNLALLGKRLWRIGLEESHLWRRVNIWMGWEAFSTHFSLEVGLGNRVSLWHDKCCSDPLLKEIFRGLHGCSLNQEDTIDSALVPQDLLSLEEHLGVKAPPRVAFFMWTVAWG</sequence>
<reference evidence="4" key="1">
    <citation type="submission" date="2018-02" db="EMBL/GenBank/DDBJ databases">
        <authorList>
            <person name="Cohen D.B."/>
            <person name="Kent A.D."/>
        </authorList>
    </citation>
    <scope>NUCLEOTIDE SEQUENCE</scope>
</reference>
<dbReference type="Gene3D" id="3.60.10.10">
    <property type="entry name" value="Endonuclease/exonuclease/phosphatase"/>
    <property type="match status" value="1"/>
</dbReference>
<dbReference type="SUPFAM" id="SSF56672">
    <property type="entry name" value="DNA/RNA polymerases"/>
    <property type="match status" value="1"/>
</dbReference>
<dbReference type="AlphaFoldDB" id="A0A2N9G191"/>
<dbReference type="InterPro" id="IPR036691">
    <property type="entry name" value="Endo/exonu/phosph_ase_sf"/>
</dbReference>
<dbReference type="InterPro" id="IPR043502">
    <property type="entry name" value="DNA/RNA_pol_sf"/>
</dbReference>
<dbReference type="SUPFAM" id="SSF56219">
    <property type="entry name" value="DNase I-like"/>
    <property type="match status" value="1"/>
</dbReference>
<dbReference type="Pfam" id="PF13966">
    <property type="entry name" value="zf-RVT"/>
    <property type="match status" value="1"/>
</dbReference>
<proteinExistence type="predicted"/>
<name>A0A2N9G191_FAGSY</name>
<evidence type="ECO:0000259" key="3">
    <source>
        <dbReference type="Pfam" id="PF13966"/>
    </source>
</evidence>
<protein>
    <recommendedName>
        <fullName evidence="5">Reverse transcriptase domain-containing protein</fullName>
    </recommendedName>
</protein>
<feature type="region of interest" description="Disordered" evidence="1">
    <location>
        <begin position="243"/>
        <end position="266"/>
    </location>
</feature>
<dbReference type="InterPro" id="IPR026960">
    <property type="entry name" value="RVT-Znf"/>
</dbReference>
<evidence type="ECO:0000259" key="2">
    <source>
        <dbReference type="Pfam" id="PF00078"/>
    </source>
</evidence>
<dbReference type="Pfam" id="PF00078">
    <property type="entry name" value="RVT_1"/>
    <property type="match status" value="1"/>
</dbReference>
<feature type="compositionally biased region" description="Polar residues" evidence="1">
    <location>
        <begin position="243"/>
        <end position="255"/>
    </location>
</feature>
<feature type="domain" description="Reverse transcriptase" evidence="2">
    <location>
        <begin position="507"/>
        <end position="598"/>
    </location>
</feature>
<dbReference type="PANTHER" id="PTHR33116">
    <property type="entry name" value="REVERSE TRANSCRIPTASE ZINC-BINDING DOMAIN-CONTAINING PROTEIN-RELATED-RELATED"/>
    <property type="match status" value="1"/>
</dbReference>
<feature type="domain" description="Reverse transcriptase zinc-binding" evidence="3">
    <location>
        <begin position="832"/>
        <end position="916"/>
    </location>
</feature>
<organism evidence="4">
    <name type="scientific">Fagus sylvatica</name>
    <name type="common">Beechnut</name>
    <dbReference type="NCBI Taxonomy" id="28930"/>
    <lineage>
        <taxon>Eukaryota</taxon>
        <taxon>Viridiplantae</taxon>
        <taxon>Streptophyta</taxon>
        <taxon>Embryophyta</taxon>
        <taxon>Tracheophyta</taxon>
        <taxon>Spermatophyta</taxon>
        <taxon>Magnoliopsida</taxon>
        <taxon>eudicotyledons</taxon>
        <taxon>Gunneridae</taxon>
        <taxon>Pentapetalae</taxon>
        <taxon>rosids</taxon>
        <taxon>fabids</taxon>
        <taxon>Fagales</taxon>
        <taxon>Fagaceae</taxon>
        <taxon>Fagus</taxon>
    </lineage>
</organism>